<keyword evidence="2" id="KW-1185">Reference proteome</keyword>
<dbReference type="GO" id="GO:0015774">
    <property type="term" value="P:polysaccharide transport"/>
    <property type="evidence" value="ECO:0007669"/>
    <property type="project" value="InterPro"/>
</dbReference>
<accession>A0A2R8AF63</accession>
<dbReference type="Pfam" id="PF05159">
    <property type="entry name" value="Capsule_synth"/>
    <property type="match status" value="1"/>
</dbReference>
<name>A0A2R8AF63_9RHOB</name>
<evidence type="ECO:0000313" key="1">
    <source>
        <dbReference type="EMBL" id="SPF30836.1"/>
    </source>
</evidence>
<evidence type="ECO:0000313" key="2">
    <source>
        <dbReference type="Proteomes" id="UP000244932"/>
    </source>
</evidence>
<gene>
    <name evidence="1" type="ORF">POI8812_03180</name>
</gene>
<evidence type="ECO:0008006" key="3">
    <source>
        <dbReference type="Google" id="ProtNLM"/>
    </source>
</evidence>
<dbReference type="OrthoDB" id="6713140at2"/>
<dbReference type="InterPro" id="IPR007833">
    <property type="entry name" value="Capsule_polysaccharide_synth"/>
</dbReference>
<sequence length="334" mass="37364">MANLVLTKLGRFRPALTRTGPRNIHIMAQEARLEALLAGKLLFFERLRTHAESLGIHVHAYDLRGGAAQLDRAPDDLHLLVTDRPGFAPGTLFTTPHYLNGYWYCDEVATRHNSTLRLLPFNPAEIDAEAANALLERLKRKFIGNNRSKFDQSHRDENLPKDLIAIFTQEIHPADQNVIHVDLMTMIETVLTHRDGRPVYIKPHPLQSDAVRRQLMQHHNPANGVIVGDASIHDILANASLCVTQTSAVAFEGFVHQVPAVLCGQTDFHHNGVTARSAGQIPQAMAMATAQDWPYAAYLYWHLETQCLAPRAPDFLERLCARITAKGFDLPPPR</sequence>
<dbReference type="EMBL" id="OMKW01000004">
    <property type="protein sequence ID" value="SPF30836.1"/>
    <property type="molecule type" value="Genomic_DNA"/>
</dbReference>
<protein>
    <recommendedName>
        <fullName evidence="3">Capsule polysaccharide biosynthesis protein</fullName>
    </recommendedName>
</protein>
<dbReference type="Proteomes" id="UP000244932">
    <property type="component" value="Unassembled WGS sequence"/>
</dbReference>
<proteinExistence type="predicted"/>
<reference evidence="1 2" key="1">
    <citation type="submission" date="2018-03" db="EMBL/GenBank/DDBJ databases">
        <authorList>
            <person name="Keele B.F."/>
        </authorList>
    </citation>
    <scope>NUCLEOTIDE SEQUENCE [LARGE SCALE GENOMIC DNA]</scope>
    <source>
        <strain evidence="1 2">CeCT 8812</strain>
    </source>
</reference>
<dbReference type="GO" id="GO:0000271">
    <property type="term" value="P:polysaccharide biosynthetic process"/>
    <property type="evidence" value="ECO:0007669"/>
    <property type="project" value="InterPro"/>
</dbReference>
<organism evidence="1 2">
    <name type="scientific">Pontivivens insulae</name>
    <dbReference type="NCBI Taxonomy" id="1639689"/>
    <lineage>
        <taxon>Bacteria</taxon>
        <taxon>Pseudomonadati</taxon>
        <taxon>Pseudomonadota</taxon>
        <taxon>Alphaproteobacteria</taxon>
        <taxon>Rhodobacterales</taxon>
        <taxon>Paracoccaceae</taxon>
        <taxon>Pontivivens</taxon>
    </lineage>
</organism>
<dbReference type="RefSeq" id="WP_108783530.1">
    <property type="nucleotide sequence ID" value="NZ_OMKW01000004.1"/>
</dbReference>
<dbReference type="AlphaFoldDB" id="A0A2R8AF63"/>